<feature type="domain" description="Swiss Army Knife RNA repair protein HAD" evidence="2">
    <location>
        <begin position="43"/>
        <end position="252"/>
    </location>
</feature>
<evidence type="ECO:0000313" key="3">
    <source>
        <dbReference type="EMBL" id="KAJ9611214.1"/>
    </source>
</evidence>
<name>A0AA38XD88_9EURO</name>
<dbReference type="GO" id="GO:1990259">
    <property type="term" value="F:histone H2AQ104 methyltransferase activity"/>
    <property type="evidence" value="ECO:0007669"/>
    <property type="project" value="TreeGrafter"/>
</dbReference>
<dbReference type="InterPro" id="IPR018812">
    <property type="entry name" value="SAK_HAD"/>
</dbReference>
<sequence>MTKTSYSVNALKRWSCKPKNLSNVASTIKAIHVYDFDNTLFCSPLPNPLIWHTQTIGLLQTYETLAFGGWWHDNSILAATGEGLEKEEPRAWEGHWNETVRELVELSSESKDTLTVLLTGRGETNFTDLVNRISNSRKLDFDLVVLKPEAGPSGQRFDSTMNFKQEFLKELVFTYQSADEIRIYEDRPKHVKAFKDFFERLNKSFLSHRVDEPPPPRKPINADVIHVCELRSTLNPDTEVDVVQRAIARHNEAISSGGPTMTKTVRKHLKIDEHFSYFGYMINQTDSARLLTLFNIRSDLIDNGEVRLLASSILICPYYPRNDILKKVGGRGNKVTWQVTGIAKHGDSIWAARVAPVNETKIYTQDPTPVVVLAIRKGARQIDANKINQWQDVSADKAFMFVTTVADKVMLKIEDDHSNQQRGRGNRKGPLANNSNIGNKRKFNADDSNKGRDQYARAGAGSDRDDHPPKGKGWFAQRNAQSKANFNNRGNPNVPGNRANNQGPNNNGRQRGPASGAGGPNRGGRGGGGAAGGGGNRGPPAYRSLDDYPPGNFDGANEAKTGSGDLVMNY</sequence>
<keyword evidence="4" id="KW-1185">Reference proteome</keyword>
<dbReference type="Proteomes" id="UP001172673">
    <property type="component" value="Unassembled WGS sequence"/>
</dbReference>
<accession>A0AA38XD88</accession>
<feature type="compositionally biased region" description="Low complexity" evidence="1">
    <location>
        <begin position="484"/>
        <end position="514"/>
    </location>
</feature>
<evidence type="ECO:0000313" key="4">
    <source>
        <dbReference type="Proteomes" id="UP001172673"/>
    </source>
</evidence>
<gene>
    <name evidence="3" type="ORF">H2200_004397</name>
</gene>
<reference evidence="3" key="1">
    <citation type="submission" date="2022-10" db="EMBL/GenBank/DDBJ databases">
        <title>Culturing micro-colonial fungi from biological soil crusts in the Mojave desert and describing Neophaeococcomyces mojavensis, and introducing the new genera and species Taxawa tesnikishii.</title>
        <authorList>
            <person name="Kurbessoian T."/>
            <person name="Stajich J.E."/>
        </authorList>
    </citation>
    <scope>NUCLEOTIDE SEQUENCE</scope>
    <source>
        <strain evidence="3">TK_41</strain>
    </source>
</reference>
<feature type="compositionally biased region" description="Gly residues" evidence="1">
    <location>
        <begin position="515"/>
        <end position="537"/>
    </location>
</feature>
<evidence type="ECO:0000256" key="1">
    <source>
        <dbReference type="SAM" id="MobiDB-lite"/>
    </source>
</evidence>
<dbReference type="PANTHER" id="PTHR10335:SF23">
    <property type="entry name" value="OB FOLD-CONTAINING PROTEIN, NUCLEIC ACID BINDING"/>
    <property type="match status" value="1"/>
</dbReference>
<dbReference type="GO" id="GO:0031428">
    <property type="term" value="C:box C/D methylation guide snoRNP complex"/>
    <property type="evidence" value="ECO:0007669"/>
    <property type="project" value="TreeGrafter"/>
</dbReference>
<dbReference type="GO" id="GO:0003723">
    <property type="term" value="F:RNA binding"/>
    <property type="evidence" value="ECO:0007669"/>
    <property type="project" value="TreeGrafter"/>
</dbReference>
<protein>
    <recommendedName>
        <fullName evidence="2">Swiss Army Knife RNA repair protein HAD domain-containing protein</fullName>
    </recommendedName>
</protein>
<evidence type="ECO:0000259" key="2">
    <source>
        <dbReference type="Pfam" id="PF10307"/>
    </source>
</evidence>
<organism evidence="3 4">
    <name type="scientific">Cladophialophora chaetospira</name>
    <dbReference type="NCBI Taxonomy" id="386627"/>
    <lineage>
        <taxon>Eukaryota</taxon>
        <taxon>Fungi</taxon>
        <taxon>Dikarya</taxon>
        <taxon>Ascomycota</taxon>
        <taxon>Pezizomycotina</taxon>
        <taxon>Eurotiomycetes</taxon>
        <taxon>Chaetothyriomycetidae</taxon>
        <taxon>Chaetothyriales</taxon>
        <taxon>Herpotrichiellaceae</taxon>
        <taxon>Cladophialophora</taxon>
    </lineage>
</organism>
<dbReference type="EMBL" id="JAPDRK010000006">
    <property type="protein sequence ID" value="KAJ9611214.1"/>
    <property type="molecule type" value="Genomic_DNA"/>
</dbReference>
<dbReference type="AlphaFoldDB" id="A0AA38XD88"/>
<comment type="caution">
    <text evidence="3">The sequence shown here is derived from an EMBL/GenBank/DDBJ whole genome shotgun (WGS) entry which is preliminary data.</text>
</comment>
<dbReference type="GO" id="GO:0008649">
    <property type="term" value="F:rRNA methyltransferase activity"/>
    <property type="evidence" value="ECO:0007669"/>
    <property type="project" value="TreeGrafter"/>
</dbReference>
<dbReference type="Pfam" id="PF10307">
    <property type="entry name" value="HAD_SAK_1"/>
    <property type="match status" value="1"/>
</dbReference>
<dbReference type="GO" id="GO:0032040">
    <property type="term" value="C:small-subunit processome"/>
    <property type="evidence" value="ECO:0007669"/>
    <property type="project" value="TreeGrafter"/>
</dbReference>
<feature type="compositionally biased region" description="Basic and acidic residues" evidence="1">
    <location>
        <begin position="443"/>
        <end position="455"/>
    </location>
</feature>
<dbReference type="PANTHER" id="PTHR10335">
    <property type="entry name" value="RRNA 2-O-METHYLTRANSFERASE FIBRILLARIN"/>
    <property type="match status" value="1"/>
</dbReference>
<dbReference type="GO" id="GO:0000494">
    <property type="term" value="P:box C/D sno(s)RNA 3'-end processing"/>
    <property type="evidence" value="ECO:0007669"/>
    <property type="project" value="TreeGrafter"/>
</dbReference>
<feature type="region of interest" description="Disordered" evidence="1">
    <location>
        <begin position="416"/>
        <end position="570"/>
    </location>
</feature>
<proteinExistence type="predicted"/>